<dbReference type="Proteomes" id="UP001165136">
    <property type="component" value="Unassembled WGS sequence"/>
</dbReference>
<evidence type="ECO:0000313" key="5">
    <source>
        <dbReference type="Proteomes" id="UP001165136"/>
    </source>
</evidence>
<name>A0A9W6R3U9_9PSEU</name>
<dbReference type="InterPro" id="IPR028098">
    <property type="entry name" value="Glyco_trans_4-like_N"/>
</dbReference>
<dbReference type="Gene3D" id="3.40.50.2000">
    <property type="entry name" value="Glycogen Phosphorylase B"/>
    <property type="match status" value="2"/>
</dbReference>
<keyword evidence="5" id="KW-1185">Reference proteome</keyword>
<dbReference type="RefSeq" id="WP_285488342.1">
    <property type="nucleotide sequence ID" value="NZ_BSTI01000011.1"/>
</dbReference>
<dbReference type="PANTHER" id="PTHR46401">
    <property type="entry name" value="GLYCOSYLTRANSFERASE WBBK-RELATED"/>
    <property type="match status" value="1"/>
</dbReference>
<evidence type="ECO:0000259" key="3">
    <source>
        <dbReference type="Pfam" id="PF13439"/>
    </source>
</evidence>
<comment type="caution">
    <text evidence="4">The sequence shown here is derived from an EMBL/GenBank/DDBJ whole genome shotgun (WGS) entry which is preliminary data.</text>
</comment>
<keyword evidence="2 4" id="KW-0808">Transferase</keyword>
<keyword evidence="1" id="KW-0328">Glycosyltransferase</keyword>
<dbReference type="EMBL" id="BSTI01000011">
    <property type="protein sequence ID" value="GLY68356.1"/>
    <property type="molecule type" value="Genomic_DNA"/>
</dbReference>
<protein>
    <submittedName>
        <fullName evidence="4">Glycosyl transferase</fullName>
    </submittedName>
</protein>
<dbReference type="Pfam" id="PF13439">
    <property type="entry name" value="Glyco_transf_4"/>
    <property type="match status" value="1"/>
</dbReference>
<reference evidence="4" key="1">
    <citation type="submission" date="2023-03" db="EMBL/GenBank/DDBJ databases">
        <title>Amycolatopsis taiwanensis NBRC 103393.</title>
        <authorList>
            <person name="Ichikawa N."/>
            <person name="Sato H."/>
            <person name="Tonouchi N."/>
        </authorList>
    </citation>
    <scope>NUCLEOTIDE SEQUENCE</scope>
    <source>
        <strain evidence="4">NBRC 103393</strain>
    </source>
</reference>
<gene>
    <name evidence="4" type="ORF">Atai01_49750</name>
</gene>
<dbReference type="GO" id="GO:0016757">
    <property type="term" value="F:glycosyltransferase activity"/>
    <property type="evidence" value="ECO:0007669"/>
    <property type="project" value="UniProtKB-KW"/>
</dbReference>
<feature type="domain" description="Glycosyltransferase subfamily 4-like N-terminal" evidence="3">
    <location>
        <begin position="34"/>
        <end position="193"/>
    </location>
</feature>
<dbReference type="GO" id="GO:0009103">
    <property type="term" value="P:lipopolysaccharide biosynthetic process"/>
    <property type="evidence" value="ECO:0007669"/>
    <property type="project" value="TreeGrafter"/>
</dbReference>
<dbReference type="Pfam" id="PF13692">
    <property type="entry name" value="Glyco_trans_1_4"/>
    <property type="match status" value="1"/>
</dbReference>
<evidence type="ECO:0000256" key="2">
    <source>
        <dbReference type="ARBA" id="ARBA00022679"/>
    </source>
</evidence>
<organism evidence="4 5">
    <name type="scientific">Amycolatopsis taiwanensis</name>
    <dbReference type="NCBI Taxonomy" id="342230"/>
    <lineage>
        <taxon>Bacteria</taxon>
        <taxon>Bacillati</taxon>
        <taxon>Actinomycetota</taxon>
        <taxon>Actinomycetes</taxon>
        <taxon>Pseudonocardiales</taxon>
        <taxon>Pseudonocardiaceae</taxon>
        <taxon>Amycolatopsis</taxon>
    </lineage>
</organism>
<dbReference type="SUPFAM" id="SSF53756">
    <property type="entry name" value="UDP-Glycosyltransferase/glycogen phosphorylase"/>
    <property type="match status" value="1"/>
</dbReference>
<dbReference type="PANTHER" id="PTHR46401:SF2">
    <property type="entry name" value="GLYCOSYLTRANSFERASE WBBK-RELATED"/>
    <property type="match status" value="1"/>
</dbReference>
<proteinExistence type="predicted"/>
<dbReference type="CDD" id="cd03809">
    <property type="entry name" value="GT4_MtfB-like"/>
    <property type="match status" value="1"/>
</dbReference>
<evidence type="ECO:0000313" key="4">
    <source>
        <dbReference type="EMBL" id="GLY68356.1"/>
    </source>
</evidence>
<sequence length="375" mass="40433">MADLPPARRPPPGGTTRPVRVLLDGTPLLGNRTGVGRYTASLAEELASMSEVDMRAVAFTMRGWRQLRRVLPHGARARGMPVSARLLRQSWLRSRFPPVELFAGHADVVHGTNFVLPGTIRAAGVLTIHDLAFLDAPEELAPSNQDLPELVRRGAARAHVICTPTAAVADAVSERLHVAREKVVVTPLGVDAAWFTGRVPTKEMRERLRLPSEYLLFVGASGPRKGLDWLLNAHSAAPDLPPLVFSGPGRFTVSDRVHHLGYLSEVDLRHVVAGASALVLPSRDEGFGLPVLEALACDVPVVCSDIPALREISGGYAHLVPYGEVDALSDALRAAISDPHPASASIAHRAHAATFTWHRCAQATVTAYRKALNRH</sequence>
<accession>A0A9W6R3U9</accession>
<dbReference type="AlphaFoldDB" id="A0A9W6R3U9"/>
<evidence type="ECO:0000256" key="1">
    <source>
        <dbReference type="ARBA" id="ARBA00022676"/>
    </source>
</evidence>